<reference evidence="1" key="1">
    <citation type="submission" date="2015-12" db="EMBL/GenBank/DDBJ databases">
        <title>Gene expression during late stages of embryo sac development: a critical building block for successful pollen-pistil interactions.</title>
        <authorList>
            <person name="Liu Y."/>
            <person name="Joly V."/>
            <person name="Sabar M."/>
            <person name="Matton D.P."/>
        </authorList>
    </citation>
    <scope>NUCLEOTIDE SEQUENCE</scope>
</reference>
<sequence length="77" mass="8837">MVIYYTTKCCNNSKSQGKQIKTFLQIKGTNKTVVEILVTVWFSTENHFHMLGLSNTPCAQGTIYYNHAFLVTHKHDL</sequence>
<dbReference type="AlphaFoldDB" id="A0A0V0GYN7"/>
<dbReference type="EMBL" id="GEDG01028369">
    <property type="protein sequence ID" value="JAP13224.1"/>
    <property type="molecule type" value="Transcribed_RNA"/>
</dbReference>
<evidence type="ECO:0000313" key="1">
    <source>
        <dbReference type="EMBL" id="JAP13224.1"/>
    </source>
</evidence>
<organism evidence="1">
    <name type="scientific">Solanum chacoense</name>
    <name type="common">Chaco potato</name>
    <dbReference type="NCBI Taxonomy" id="4108"/>
    <lineage>
        <taxon>Eukaryota</taxon>
        <taxon>Viridiplantae</taxon>
        <taxon>Streptophyta</taxon>
        <taxon>Embryophyta</taxon>
        <taxon>Tracheophyta</taxon>
        <taxon>Spermatophyta</taxon>
        <taxon>Magnoliopsida</taxon>
        <taxon>eudicotyledons</taxon>
        <taxon>Gunneridae</taxon>
        <taxon>Pentapetalae</taxon>
        <taxon>asterids</taxon>
        <taxon>lamiids</taxon>
        <taxon>Solanales</taxon>
        <taxon>Solanaceae</taxon>
        <taxon>Solanoideae</taxon>
        <taxon>Solaneae</taxon>
        <taxon>Solanum</taxon>
    </lineage>
</organism>
<accession>A0A0V0GYN7</accession>
<protein>
    <submittedName>
        <fullName evidence="1">Putative ovule protein</fullName>
    </submittedName>
</protein>
<proteinExistence type="predicted"/>
<name>A0A0V0GYN7_SOLCH</name>